<comment type="caution">
    <text evidence="2">The sequence shown here is derived from an EMBL/GenBank/DDBJ whole genome shotgun (WGS) entry which is preliminary data.</text>
</comment>
<evidence type="ECO:0000313" key="3">
    <source>
        <dbReference type="Proteomes" id="UP001138894"/>
    </source>
</evidence>
<gene>
    <name evidence="2" type="ORF">KCG49_05330</name>
</gene>
<name>A0A9X1F8L8_9FLAO</name>
<reference evidence="2" key="1">
    <citation type="submission" date="2021-04" db="EMBL/GenBank/DDBJ databases">
        <authorList>
            <person name="Pira H."/>
            <person name="Risdian C."/>
            <person name="Wink J."/>
        </authorList>
    </citation>
    <scope>NUCLEOTIDE SEQUENCE</scope>
    <source>
        <strain evidence="2">WHY3</strain>
    </source>
</reference>
<evidence type="ECO:0000256" key="1">
    <source>
        <dbReference type="SAM" id="Phobius"/>
    </source>
</evidence>
<keyword evidence="1" id="KW-0472">Membrane</keyword>
<protein>
    <submittedName>
        <fullName evidence="2">Uncharacterized protein</fullName>
    </submittedName>
</protein>
<dbReference type="Proteomes" id="UP001138894">
    <property type="component" value="Unassembled WGS sequence"/>
</dbReference>
<dbReference type="EMBL" id="JAGSPD010000003">
    <property type="protein sequence ID" value="MBV7268618.1"/>
    <property type="molecule type" value="Genomic_DNA"/>
</dbReference>
<proteinExistence type="predicted"/>
<keyword evidence="1" id="KW-1133">Transmembrane helix</keyword>
<organism evidence="2 3">
    <name type="scientific">Winogradskyella luteola</name>
    <dbReference type="NCBI Taxonomy" id="2828330"/>
    <lineage>
        <taxon>Bacteria</taxon>
        <taxon>Pseudomonadati</taxon>
        <taxon>Bacteroidota</taxon>
        <taxon>Flavobacteriia</taxon>
        <taxon>Flavobacteriales</taxon>
        <taxon>Flavobacteriaceae</taxon>
        <taxon>Winogradskyella</taxon>
    </lineage>
</organism>
<keyword evidence="1" id="KW-0812">Transmembrane</keyword>
<accession>A0A9X1F8L8</accession>
<keyword evidence="3" id="KW-1185">Reference proteome</keyword>
<dbReference type="RefSeq" id="WP_218545162.1">
    <property type="nucleotide sequence ID" value="NZ_JAGSPD010000003.1"/>
</dbReference>
<evidence type="ECO:0000313" key="2">
    <source>
        <dbReference type="EMBL" id="MBV7268618.1"/>
    </source>
</evidence>
<feature type="transmembrane region" description="Helical" evidence="1">
    <location>
        <begin position="49"/>
        <end position="71"/>
    </location>
</feature>
<sequence>MMSNPEIDKKVKATLDAIETIEDVRVSSFLKDRILASTNNTDTVEMDNLWSWFTPSLQFIILVVFMVLNIYTCINLDAEDYNASVDEFIEAYNLVEDNGSTIF</sequence>
<dbReference type="AlphaFoldDB" id="A0A9X1F8L8"/>